<dbReference type="PATRIC" id="fig|1716141.3.peg.2132"/>
<keyword evidence="2" id="KW-1185">Reference proteome</keyword>
<dbReference type="OrthoDB" id="4236581at2"/>
<protein>
    <submittedName>
        <fullName evidence="1">Uncharacterized protein</fullName>
    </submittedName>
</protein>
<reference evidence="1 2" key="1">
    <citation type="submission" date="2015-12" db="EMBL/GenBank/DDBJ databases">
        <title>Genome sequence of Streptomyces sp. G25.</title>
        <authorList>
            <person name="Poehlein A."/>
            <person name="Roettig A."/>
            <person name="Hiessl S."/>
            <person name="Hauschild P."/>
            <person name="Schauer J."/>
            <person name="Madkour M.H."/>
            <person name="Al-Ansari A.M."/>
            <person name="Almakishah N.H."/>
            <person name="Steinbuechel A."/>
            <person name="Daniel R."/>
        </authorList>
    </citation>
    <scope>NUCLEOTIDE SEQUENCE [LARGE SCALE GENOMIC DNA]</scope>
    <source>
        <strain evidence="2">G25(2015)</strain>
    </source>
</reference>
<evidence type="ECO:0000313" key="1">
    <source>
        <dbReference type="EMBL" id="OAH14523.1"/>
    </source>
</evidence>
<accession>A0A177HUG9</accession>
<organism evidence="1 2">
    <name type="scientific">Streptomyces jeddahensis</name>
    <dbReference type="NCBI Taxonomy" id="1716141"/>
    <lineage>
        <taxon>Bacteria</taxon>
        <taxon>Bacillati</taxon>
        <taxon>Actinomycetota</taxon>
        <taxon>Actinomycetes</taxon>
        <taxon>Kitasatosporales</taxon>
        <taxon>Streptomycetaceae</taxon>
        <taxon>Streptomyces</taxon>
    </lineage>
</organism>
<dbReference type="RefSeq" id="WP_067274925.1">
    <property type="nucleotide sequence ID" value="NZ_LOHS01000061.1"/>
</dbReference>
<proteinExistence type="predicted"/>
<dbReference type="EMBL" id="LOHS01000061">
    <property type="protein sequence ID" value="OAH14523.1"/>
    <property type="molecule type" value="Genomic_DNA"/>
</dbReference>
<evidence type="ECO:0000313" key="2">
    <source>
        <dbReference type="Proteomes" id="UP000077381"/>
    </source>
</evidence>
<dbReference type="AlphaFoldDB" id="A0A177HUG9"/>
<dbReference type="Proteomes" id="UP000077381">
    <property type="component" value="Unassembled WGS sequence"/>
</dbReference>
<name>A0A177HUG9_9ACTN</name>
<sequence length="71" mass="7741">MHRVDLARWADEVLTDLPDDARDEVFMLIDAVADVPGPWPVGMSAAFASSCWVTFVVHGDVLEVLDVGWAG</sequence>
<comment type="caution">
    <text evidence="1">The sequence shown here is derived from an EMBL/GenBank/DDBJ whole genome shotgun (WGS) entry which is preliminary data.</text>
</comment>
<dbReference type="STRING" id="1716141.STSP_20340"/>
<gene>
    <name evidence="1" type="ORF">STSP_20340</name>
</gene>